<dbReference type="EMBL" id="FMZA01000008">
    <property type="protein sequence ID" value="SDC47671.1"/>
    <property type="molecule type" value="Genomic_DNA"/>
</dbReference>
<accession>A0A1G6LWS8</accession>
<dbReference type="AlphaFoldDB" id="A0A1G6LWS8"/>
<dbReference type="STRING" id="1236220.SAMN04488112_108161"/>
<keyword evidence="4" id="KW-0167">Capsid protein</keyword>
<evidence type="ECO:0000313" key="5">
    <source>
        <dbReference type="Proteomes" id="UP000199387"/>
    </source>
</evidence>
<organism evidence="4 5">
    <name type="scientific">Melghirimyces thermohalophilus</name>
    <dbReference type="NCBI Taxonomy" id="1236220"/>
    <lineage>
        <taxon>Bacteria</taxon>
        <taxon>Bacillati</taxon>
        <taxon>Bacillota</taxon>
        <taxon>Bacilli</taxon>
        <taxon>Bacillales</taxon>
        <taxon>Thermoactinomycetaceae</taxon>
        <taxon>Melghirimyces</taxon>
    </lineage>
</organism>
<dbReference type="Gene3D" id="1.20.1260.10">
    <property type="match status" value="1"/>
</dbReference>
<evidence type="ECO:0000256" key="3">
    <source>
        <dbReference type="ARBA" id="ARBA00024344"/>
    </source>
</evidence>
<comment type="subcellular location">
    <subcellularLocation>
        <location evidence="2">Spore coat</location>
    </subcellularLocation>
</comment>
<keyword evidence="5" id="KW-1185">Reference proteome</keyword>
<proteinExistence type="inferred from homology"/>
<evidence type="ECO:0000256" key="2">
    <source>
        <dbReference type="ARBA" id="ARBA00024325"/>
    </source>
</evidence>
<dbReference type="RefSeq" id="WP_091569314.1">
    <property type="nucleotide sequence ID" value="NZ_FMZA01000008.1"/>
</dbReference>
<dbReference type="PANTHER" id="PTHR39183">
    <property type="entry name" value="SPORE COAT PROTEIN F-LIKE PROTEIN YHCQ"/>
    <property type="match status" value="1"/>
</dbReference>
<dbReference type="Proteomes" id="UP000199387">
    <property type="component" value="Unassembled WGS sequence"/>
</dbReference>
<name>A0A1G6LWS8_9BACL</name>
<dbReference type="GO" id="GO:0030435">
    <property type="term" value="P:sporulation resulting in formation of a cellular spore"/>
    <property type="evidence" value="ECO:0007669"/>
    <property type="project" value="UniProtKB-KW"/>
</dbReference>
<dbReference type="InterPro" id="IPR012347">
    <property type="entry name" value="Ferritin-like"/>
</dbReference>
<keyword evidence="1" id="KW-0749">Sporulation</keyword>
<comment type="similarity">
    <text evidence="3">Belongs to the CotF family.</text>
</comment>
<dbReference type="Pfam" id="PF07875">
    <property type="entry name" value="Coat_F"/>
    <property type="match status" value="1"/>
</dbReference>
<protein>
    <submittedName>
        <fullName evidence="4">Spore coat protein F</fullName>
    </submittedName>
</protein>
<gene>
    <name evidence="4" type="ORF">SAMN04488112_108161</name>
</gene>
<evidence type="ECO:0000256" key="1">
    <source>
        <dbReference type="ARBA" id="ARBA00022969"/>
    </source>
</evidence>
<keyword evidence="4" id="KW-0946">Virion</keyword>
<dbReference type="InterPro" id="IPR012851">
    <property type="entry name" value="Spore_coat_CotF-like"/>
</dbReference>
<evidence type="ECO:0000313" key="4">
    <source>
        <dbReference type="EMBL" id="SDC47671.1"/>
    </source>
</evidence>
<reference evidence="4 5" key="1">
    <citation type="submission" date="2016-10" db="EMBL/GenBank/DDBJ databases">
        <authorList>
            <person name="de Groot N.N."/>
        </authorList>
    </citation>
    <scope>NUCLEOTIDE SEQUENCE [LARGE SCALE GENOMIC DNA]</scope>
    <source>
        <strain evidence="4 5">DSM 45514</strain>
    </source>
</reference>
<dbReference type="OrthoDB" id="2703958at2"/>
<dbReference type="PANTHER" id="PTHR39183:SF1">
    <property type="entry name" value="SPORE COAT PROTEIN F-LIKE PROTEIN YHCQ"/>
    <property type="match status" value="1"/>
</dbReference>
<sequence>MVSYFPDQHLAWHETMDLHELVALSWVGLIKLKKTYREVQDPELRHLYGFSIQSLEHHLRELTAFYPAAPRVSAETSMEPYGAFAFQAGDLLALAKTAVRSYAIAITETATPALRQVLLKQMVASVHWHEMVYNYMYSRGLYPSYNLNQLLEGDLRNVHQALSMPY</sequence>